<evidence type="ECO:0000313" key="2">
    <source>
        <dbReference type="Proteomes" id="UP000325797"/>
    </source>
</evidence>
<keyword evidence="2" id="KW-1185">Reference proteome</keyword>
<protein>
    <submittedName>
        <fullName evidence="1">Uncharacterized protein</fullName>
    </submittedName>
</protein>
<accession>A0A5J6N6D6</accession>
<sequence>MNRHLIIGAGLLGLGLWGCAEMAESHVAYMLQRQPTRAALQVCHGGSCKVETIAVLDDAAWNQVLAQFQPPSANAEIERMRVGQTIGLLERLVAPQAGTASDAGANARARDQDTQLDCVDEAVNTTDYLRLLAANGLLRFHDVGLPVHRGGFIDSHNTATMRDRATGIEYAVESYFYPNGVPAAVLTLADWRAGWDPREPVWDDLTHRLWAMQNGIAASN</sequence>
<dbReference type="OrthoDB" id="5471992at2"/>
<dbReference type="KEGG" id="hadh:FRZ61_24380"/>
<name>A0A5J6N6D6_9PROT</name>
<gene>
    <name evidence="1" type="ORF">FRZ61_24380</name>
</gene>
<dbReference type="AlphaFoldDB" id="A0A5J6N6D6"/>
<proteinExistence type="predicted"/>
<dbReference type="EMBL" id="CP042582">
    <property type="protein sequence ID" value="QEX22506.1"/>
    <property type="molecule type" value="Genomic_DNA"/>
</dbReference>
<organism evidence="1 2">
    <name type="scientific">Hypericibacter adhaerens</name>
    <dbReference type="NCBI Taxonomy" id="2602016"/>
    <lineage>
        <taxon>Bacteria</taxon>
        <taxon>Pseudomonadati</taxon>
        <taxon>Pseudomonadota</taxon>
        <taxon>Alphaproteobacteria</taxon>
        <taxon>Rhodospirillales</taxon>
        <taxon>Dongiaceae</taxon>
        <taxon>Hypericibacter</taxon>
    </lineage>
</organism>
<dbReference type="RefSeq" id="WP_151117985.1">
    <property type="nucleotide sequence ID" value="NZ_CP042582.1"/>
</dbReference>
<reference evidence="1 2" key="1">
    <citation type="submission" date="2019-08" db="EMBL/GenBank/DDBJ databases">
        <title>Hyperibacter terrae gen. nov., sp. nov. and Hyperibacter viscosus sp. nov., two new members in the family Rhodospirillaceae isolated from the rhizosphere of Hypericum perforatum.</title>
        <authorList>
            <person name="Noviana Z."/>
        </authorList>
    </citation>
    <scope>NUCLEOTIDE SEQUENCE [LARGE SCALE GENOMIC DNA]</scope>
    <source>
        <strain evidence="1 2">R5959</strain>
    </source>
</reference>
<dbReference type="Proteomes" id="UP000325797">
    <property type="component" value="Chromosome"/>
</dbReference>
<evidence type="ECO:0000313" key="1">
    <source>
        <dbReference type="EMBL" id="QEX22506.1"/>
    </source>
</evidence>